<evidence type="ECO:0000313" key="2">
    <source>
        <dbReference type="EMBL" id="KAG6282743.1"/>
    </source>
</evidence>
<evidence type="ECO:0000256" key="1">
    <source>
        <dbReference type="SAM" id="MobiDB-lite"/>
    </source>
</evidence>
<organism evidence="2 3">
    <name type="scientific">Claviceps aff. purpurea</name>
    <dbReference type="NCBI Taxonomy" id="1967640"/>
    <lineage>
        <taxon>Eukaryota</taxon>
        <taxon>Fungi</taxon>
        <taxon>Dikarya</taxon>
        <taxon>Ascomycota</taxon>
        <taxon>Pezizomycotina</taxon>
        <taxon>Sordariomycetes</taxon>
        <taxon>Hypocreomycetidae</taxon>
        <taxon>Hypocreales</taxon>
        <taxon>Clavicipitaceae</taxon>
        <taxon>Claviceps</taxon>
    </lineage>
</organism>
<evidence type="ECO:0000313" key="3">
    <source>
        <dbReference type="Proteomes" id="UP000707071"/>
    </source>
</evidence>
<gene>
    <name evidence="2" type="ORF">E4U09_000497</name>
</gene>
<feature type="region of interest" description="Disordered" evidence="1">
    <location>
        <begin position="49"/>
        <end position="68"/>
    </location>
</feature>
<comment type="caution">
    <text evidence="2">The sequence shown here is derived from an EMBL/GenBank/DDBJ whole genome shotgun (WGS) entry which is preliminary data.</text>
</comment>
<keyword evidence="3" id="KW-1185">Reference proteome</keyword>
<dbReference type="EMBL" id="SRRH01001126">
    <property type="protein sequence ID" value="KAG6282743.1"/>
    <property type="molecule type" value="Genomic_DNA"/>
</dbReference>
<reference evidence="2 3" key="1">
    <citation type="journal article" date="2020" name="bioRxiv">
        <title>Whole genome comparisons of ergot fungi reveals the divergence and evolution of species within the genus Claviceps are the result of varying mechanisms driving genome evolution and host range expansion.</title>
        <authorList>
            <person name="Wyka S.A."/>
            <person name="Mondo S.J."/>
            <person name="Liu M."/>
            <person name="Dettman J."/>
            <person name="Nalam V."/>
            <person name="Broders K.D."/>
        </authorList>
    </citation>
    <scope>NUCLEOTIDE SEQUENCE [LARGE SCALE GENOMIC DNA]</scope>
    <source>
        <strain evidence="2 3">Clav52</strain>
    </source>
</reference>
<protein>
    <submittedName>
        <fullName evidence="2">Uncharacterized protein</fullName>
    </submittedName>
</protein>
<dbReference type="Proteomes" id="UP000707071">
    <property type="component" value="Unassembled WGS sequence"/>
</dbReference>
<dbReference type="AlphaFoldDB" id="A0A9P7QAS0"/>
<sequence>MRVHFFVVAEPVRNLRDLRQDNFQCRYLKCVLGQQIKVLRIPPKGMDIRVTAQPGKKRKREPFESDRDKARYDRLHELQQVNISGQLQQMMGRLVEALSFAVNSRA</sequence>
<name>A0A9P7QAS0_9HYPO</name>
<proteinExistence type="predicted"/>
<accession>A0A9P7QAS0</accession>